<dbReference type="eggNOG" id="KOG0198">
    <property type="taxonomic scope" value="Eukaryota"/>
</dbReference>
<dbReference type="Proteomes" id="UP000001514">
    <property type="component" value="Unassembled WGS sequence"/>
</dbReference>
<dbReference type="GO" id="GO:0005524">
    <property type="term" value="F:ATP binding"/>
    <property type="evidence" value="ECO:0007669"/>
    <property type="project" value="UniProtKB-UniRule"/>
</dbReference>
<evidence type="ECO:0000256" key="6">
    <source>
        <dbReference type="RuleBase" id="RU000304"/>
    </source>
</evidence>
<dbReference type="Pfam" id="PF00069">
    <property type="entry name" value="Pkinase"/>
    <property type="match status" value="1"/>
</dbReference>
<dbReference type="FunCoup" id="D8QQP5">
    <property type="interactions" value="598"/>
</dbReference>
<dbReference type="Gramene" id="EFJ38491">
    <property type="protein sequence ID" value="EFJ38491"/>
    <property type="gene ID" value="SELMODRAFT_74353"/>
</dbReference>
<organism evidence="9">
    <name type="scientific">Selaginella moellendorffii</name>
    <name type="common">Spikemoss</name>
    <dbReference type="NCBI Taxonomy" id="88036"/>
    <lineage>
        <taxon>Eukaryota</taxon>
        <taxon>Viridiplantae</taxon>
        <taxon>Streptophyta</taxon>
        <taxon>Embryophyta</taxon>
        <taxon>Tracheophyta</taxon>
        <taxon>Lycopodiopsida</taxon>
        <taxon>Selaginellales</taxon>
        <taxon>Selaginellaceae</taxon>
        <taxon>Selaginella</taxon>
    </lineage>
</organism>
<protein>
    <recommendedName>
        <fullName evidence="7">Protein kinase domain-containing protein</fullName>
    </recommendedName>
</protein>
<proteinExistence type="inferred from homology"/>
<dbReference type="OMA" id="CCMKGKA"/>
<keyword evidence="2 5" id="KW-0547">Nucleotide-binding</keyword>
<dbReference type="Gene3D" id="1.10.510.10">
    <property type="entry name" value="Transferase(Phosphotransferase) domain 1"/>
    <property type="match status" value="1"/>
</dbReference>
<feature type="domain" description="Protein kinase" evidence="7">
    <location>
        <begin position="12"/>
        <end position="272"/>
    </location>
</feature>
<dbReference type="CDD" id="cd06606">
    <property type="entry name" value="STKc_MAPKKK"/>
    <property type="match status" value="1"/>
</dbReference>
<dbReference type="STRING" id="88036.D8QQP5"/>
<dbReference type="KEGG" id="smo:SELMODRAFT_74353"/>
<keyword evidence="6" id="KW-0723">Serine/threonine-protein kinase</keyword>
<dbReference type="PROSITE" id="PS00108">
    <property type="entry name" value="PROTEIN_KINASE_ST"/>
    <property type="match status" value="1"/>
</dbReference>
<evidence type="ECO:0000256" key="5">
    <source>
        <dbReference type="PROSITE-ProRule" id="PRU10141"/>
    </source>
</evidence>
<dbReference type="InterPro" id="IPR017441">
    <property type="entry name" value="Protein_kinase_ATP_BS"/>
</dbReference>
<dbReference type="GO" id="GO:0004672">
    <property type="term" value="F:protein kinase activity"/>
    <property type="evidence" value="ECO:0000318"/>
    <property type="project" value="GO_Central"/>
</dbReference>
<gene>
    <name evidence="8" type="ORF">SELMODRAFT_74353</name>
</gene>
<dbReference type="SMART" id="SM00220">
    <property type="entry name" value="S_TKc"/>
    <property type="match status" value="1"/>
</dbReference>
<feature type="non-terminal residue" evidence="8">
    <location>
        <position position="272"/>
    </location>
</feature>
<evidence type="ECO:0000256" key="3">
    <source>
        <dbReference type="ARBA" id="ARBA00022777"/>
    </source>
</evidence>
<evidence type="ECO:0000313" key="8">
    <source>
        <dbReference type="EMBL" id="EFJ38491.1"/>
    </source>
</evidence>
<evidence type="ECO:0000256" key="1">
    <source>
        <dbReference type="ARBA" id="ARBA00022679"/>
    </source>
</evidence>
<dbReference type="GO" id="GO:0004674">
    <property type="term" value="F:protein serine/threonine kinase activity"/>
    <property type="evidence" value="ECO:0007669"/>
    <property type="project" value="UniProtKB-KW"/>
</dbReference>
<dbReference type="PANTHER" id="PTHR48011:SF5">
    <property type="entry name" value="PROTEIN KINASE DOMAIN-CONTAINING PROTEIN"/>
    <property type="match status" value="1"/>
</dbReference>
<dbReference type="InterPro" id="IPR011009">
    <property type="entry name" value="Kinase-like_dom_sf"/>
</dbReference>
<evidence type="ECO:0000256" key="2">
    <source>
        <dbReference type="ARBA" id="ARBA00022741"/>
    </source>
</evidence>
<dbReference type="Gene3D" id="3.30.200.20">
    <property type="entry name" value="Phosphorylase Kinase, domain 1"/>
    <property type="match status" value="1"/>
</dbReference>
<dbReference type="OrthoDB" id="275301at2759"/>
<evidence type="ECO:0000256" key="4">
    <source>
        <dbReference type="ARBA" id="ARBA00022840"/>
    </source>
</evidence>
<dbReference type="PROSITE" id="PS50011">
    <property type="entry name" value="PROTEIN_KINASE_DOM"/>
    <property type="match status" value="1"/>
</dbReference>
<dbReference type="AlphaFoldDB" id="D8QQP5"/>
<keyword evidence="4 5" id="KW-0067">ATP-binding</keyword>
<dbReference type="EMBL" id="GL377565">
    <property type="protein sequence ID" value="EFJ38491.1"/>
    <property type="molecule type" value="Genomic_DNA"/>
</dbReference>
<keyword evidence="1" id="KW-0808">Transferase</keyword>
<feature type="binding site" evidence="5">
    <location>
        <position position="41"/>
    </location>
    <ligand>
        <name>ATP</name>
        <dbReference type="ChEBI" id="CHEBI:30616"/>
    </ligand>
</feature>
<dbReference type="PROSITE" id="PS00107">
    <property type="entry name" value="PROTEIN_KINASE_ATP"/>
    <property type="match status" value="1"/>
</dbReference>
<dbReference type="InterPro" id="IPR000719">
    <property type="entry name" value="Prot_kinase_dom"/>
</dbReference>
<evidence type="ECO:0000259" key="7">
    <source>
        <dbReference type="PROSITE" id="PS50011"/>
    </source>
</evidence>
<dbReference type="GO" id="GO:0007165">
    <property type="term" value="P:signal transduction"/>
    <property type="evidence" value="ECO:0000318"/>
    <property type="project" value="GO_Central"/>
</dbReference>
<dbReference type="InterPro" id="IPR008271">
    <property type="entry name" value="Ser/Thr_kinase_AS"/>
</dbReference>
<reference evidence="8 9" key="1">
    <citation type="journal article" date="2011" name="Science">
        <title>The Selaginella genome identifies genetic changes associated with the evolution of vascular plants.</title>
        <authorList>
            <person name="Banks J.A."/>
            <person name="Nishiyama T."/>
            <person name="Hasebe M."/>
            <person name="Bowman J.L."/>
            <person name="Gribskov M."/>
            <person name="dePamphilis C."/>
            <person name="Albert V.A."/>
            <person name="Aono N."/>
            <person name="Aoyama T."/>
            <person name="Ambrose B.A."/>
            <person name="Ashton N.W."/>
            <person name="Axtell M.J."/>
            <person name="Barker E."/>
            <person name="Barker M.S."/>
            <person name="Bennetzen J.L."/>
            <person name="Bonawitz N.D."/>
            <person name="Chapple C."/>
            <person name="Cheng C."/>
            <person name="Correa L.G."/>
            <person name="Dacre M."/>
            <person name="DeBarry J."/>
            <person name="Dreyer I."/>
            <person name="Elias M."/>
            <person name="Engstrom E.M."/>
            <person name="Estelle M."/>
            <person name="Feng L."/>
            <person name="Finet C."/>
            <person name="Floyd S.K."/>
            <person name="Frommer W.B."/>
            <person name="Fujita T."/>
            <person name="Gramzow L."/>
            <person name="Gutensohn M."/>
            <person name="Harholt J."/>
            <person name="Hattori M."/>
            <person name="Heyl A."/>
            <person name="Hirai T."/>
            <person name="Hiwatashi Y."/>
            <person name="Ishikawa M."/>
            <person name="Iwata M."/>
            <person name="Karol K.G."/>
            <person name="Koehler B."/>
            <person name="Kolukisaoglu U."/>
            <person name="Kubo M."/>
            <person name="Kurata T."/>
            <person name="Lalonde S."/>
            <person name="Li K."/>
            <person name="Li Y."/>
            <person name="Litt A."/>
            <person name="Lyons E."/>
            <person name="Manning G."/>
            <person name="Maruyama T."/>
            <person name="Michael T.P."/>
            <person name="Mikami K."/>
            <person name="Miyazaki S."/>
            <person name="Morinaga S."/>
            <person name="Murata T."/>
            <person name="Mueller-Roeber B."/>
            <person name="Nelson D.R."/>
            <person name="Obara M."/>
            <person name="Oguri Y."/>
            <person name="Olmstead R.G."/>
            <person name="Onodera N."/>
            <person name="Petersen B.L."/>
            <person name="Pils B."/>
            <person name="Prigge M."/>
            <person name="Rensing S.A."/>
            <person name="Riano-Pachon D.M."/>
            <person name="Roberts A.W."/>
            <person name="Sato Y."/>
            <person name="Scheller H.V."/>
            <person name="Schulz B."/>
            <person name="Schulz C."/>
            <person name="Shakirov E.V."/>
            <person name="Shibagaki N."/>
            <person name="Shinohara N."/>
            <person name="Shippen D.E."/>
            <person name="Soerensen I."/>
            <person name="Sotooka R."/>
            <person name="Sugimoto N."/>
            <person name="Sugita M."/>
            <person name="Sumikawa N."/>
            <person name="Tanurdzic M."/>
            <person name="Theissen G."/>
            <person name="Ulvskov P."/>
            <person name="Wakazuki S."/>
            <person name="Weng J.K."/>
            <person name="Willats W.W."/>
            <person name="Wipf D."/>
            <person name="Wolf P.G."/>
            <person name="Yang L."/>
            <person name="Zimmer A.D."/>
            <person name="Zhu Q."/>
            <person name="Mitros T."/>
            <person name="Hellsten U."/>
            <person name="Loque D."/>
            <person name="Otillar R."/>
            <person name="Salamov A."/>
            <person name="Schmutz J."/>
            <person name="Shapiro H."/>
            <person name="Lindquist E."/>
            <person name="Lucas S."/>
            <person name="Rokhsar D."/>
            <person name="Grigoriev I.V."/>
        </authorList>
    </citation>
    <scope>NUCLEOTIDE SEQUENCE [LARGE SCALE GENOMIC DNA]</scope>
</reference>
<dbReference type="InParanoid" id="D8QQP5"/>
<accession>D8QQP5</accession>
<sequence length="272" mass="28871">MENQQQKQGFSWIRGKAIGAGSFGTVSLAVNRADGSLFAVKSAEMGNSGEIAALENERQILESLDCPQVIRCLGGDDTAAEPSKPAMKNVFLEYMPGGSLADLMAKLGGKLDESLVRIYTRGILLGLEFLHKSGIVHCDIKGKNILVGCESVKLADFGAAKRVGAKSMAGGVKGTPLWMAPEAVRQEEQGAASDIWSLGCTVIEMLTGKAPWGEAVSGSSPMVAMYKIACSNEIPELPSFVSSAGRDFLAKCLCRDPCSRASAEELLRHPFV</sequence>
<dbReference type="HOGENOM" id="CLU_000288_63_23_1"/>
<keyword evidence="3" id="KW-0418">Kinase</keyword>
<name>D8QQP5_SELML</name>
<evidence type="ECO:0000313" key="9">
    <source>
        <dbReference type="Proteomes" id="UP000001514"/>
    </source>
</evidence>
<dbReference type="PANTHER" id="PTHR48011">
    <property type="entry name" value="CCR4-NOT TRANSCRIPTIONAL COMPLEX SUBUNIT CAF120-RELATED"/>
    <property type="match status" value="1"/>
</dbReference>
<dbReference type="PIRSF" id="PIRSF000654">
    <property type="entry name" value="Integrin-linked_kinase"/>
    <property type="match status" value="1"/>
</dbReference>
<dbReference type="InterPro" id="IPR052751">
    <property type="entry name" value="Plant_MAPKKK"/>
</dbReference>
<keyword evidence="9" id="KW-1185">Reference proteome</keyword>
<dbReference type="SUPFAM" id="SSF56112">
    <property type="entry name" value="Protein kinase-like (PK-like)"/>
    <property type="match status" value="1"/>
</dbReference>
<comment type="similarity">
    <text evidence="6">Belongs to the protein kinase superfamily.</text>
</comment>